<accession>A0A0F9FGM2</accession>
<comment type="caution">
    <text evidence="4">The sequence shown here is derived from an EMBL/GenBank/DDBJ whole genome shotgun (WGS) entry which is preliminary data.</text>
</comment>
<dbReference type="AlphaFoldDB" id="A0A0F9FGM2"/>
<dbReference type="InterPro" id="IPR038601">
    <property type="entry name" value="MttB-like_sf"/>
</dbReference>
<evidence type="ECO:0000256" key="3">
    <source>
        <dbReference type="ARBA" id="ARBA00022679"/>
    </source>
</evidence>
<evidence type="ECO:0000256" key="1">
    <source>
        <dbReference type="ARBA" id="ARBA00007137"/>
    </source>
</evidence>
<gene>
    <name evidence="4" type="ORF">LCGC14_2245900</name>
</gene>
<dbReference type="GO" id="GO:0008168">
    <property type="term" value="F:methyltransferase activity"/>
    <property type="evidence" value="ECO:0007669"/>
    <property type="project" value="UniProtKB-KW"/>
</dbReference>
<reference evidence="4" key="1">
    <citation type="journal article" date="2015" name="Nature">
        <title>Complex archaea that bridge the gap between prokaryotes and eukaryotes.</title>
        <authorList>
            <person name="Spang A."/>
            <person name="Saw J.H."/>
            <person name="Jorgensen S.L."/>
            <person name="Zaremba-Niedzwiedzka K."/>
            <person name="Martijn J."/>
            <person name="Lind A.E."/>
            <person name="van Eijk R."/>
            <person name="Schleper C."/>
            <person name="Guy L."/>
            <person name="Ettema T.J."/>
        </authorList>
    </citation>
    <scope>NUCLEOTIDE SEQUENCE</scope>
</reference>
<keyword evidence="2" id="KW-0489">Methyltransferase</keyword>
<dbReference type="InterPro" id="IPR010426">
    <property type="entry name" value="MTTB_MeTrfase"/>
</dbReference>
<organism evidence="4">
    <name type="scientific">marine sediment metagenome</name>
    <dbReference type="NCBI Taxonomy" id="412755"/>
    <lineage>
        <taxon>unclassified sequences</taxon>
        <taxon>metagenomes</taxon>
        <taxon>ecological metagenomes</taxon>
    </lineage>
</organism>
<evidence type="ECO:0000256" key="2">
    <source>
        <dbReference type="ARBA" id="ARBA00022603"/>
    </source>
</evidence>
<keyword evidence="3" id="KW-0808">Transferase</keyword>
<protein>
    <recommendedName>
        <fullName evidence="5">Trimethylamine methyltransferase</fullName>
    </recommendedName>
</protein>
<dbReference type="GO" id="GO:0015948">
    <property type="term" value="P:methanogenesis"/>
    <property type="evidence" value="ECO:0007669"/>
    <property type="project" value="InterPro"/>
</dbReference>
<name>A0A0F9FGM2_9ZZZZ</name>
<dbReference type="Pfam" id="PF06253">
    <property type="entry name" value="MTTB"/>
    <property type="match status" value="1"/>
</dbReference>
<evidence type="ECO:0000313" key="4">
    <source>
        <dbReference type="EMBL" id="KKL56390.1"/>
    </source>
</evidence>
<evidence type="ECO:0008006" key="5">
    <source>
        <dbReference type="Google" id="ProtNLM"/>
    </source>
</evidence>
<dbReference type="Gene3D" id="3.20.20.480">
    <property type="entry name" value="Trimethylamine methyltransferase-like"/>
    <property type="match status" value="1"/>
</dbReference>
<proteinExistence type="inferred from homology"/>
<dbReference type="EMBL" id="LAZR01030512">
    <property type="protein sequence ID" value="KKL56390.1"/>
    <property type="molecule type" value="Genomic_DNA"/>
</dbReference>
<dbReference type="GO" id="GO:0032259">
    <property type="term" value="P:methylation"/>
    <property type="evidence" value="ECO:0007669"/>
    <property type="project" value="UniProtKB-KW"/>
</dbReference>
<comment type="similarity">
    <text evidence="1">Belongs to the trimethylamine methyltransferase family.</text>
</comment>
<sequence length="480" mass="52469">MLVNSRIAYFTQDDLELMRERVFELLERRGVKIDHPAMLDLLAETGARVDTDTRRVCFPKTLVEDMILLAPKTFIFGARNKDSQREVPCQNGTFHVRTGTGARAYIDPISGIHRRVTLSDVASLAKLADELEHVDIFATPTPADVPVQAADVHAIRTVLQNIHKNVCIQPYSHESIEYLIKLVEVAAGGEEEMKTNPVASIIACSLSPLEFKNMDAEIILQASRQRIPIFACSLPSAGGTAPITMPGVVLLSAVEILAMVVMSQVVQPGAPIIATPIIYSLDMVTGKSMQSTTEALQGSSMAVQLMKAAFGLPTNATGSGCDSPDIDGQSMIERTLHTLLIAASGVDIIGNAANLETATTISPVQLVVDDEINGMVRRILSEPKFTDETMAWEDLLDIEPGGQFLTSDHTFRHCRDAFQPQSFVRQNRETFENQGKKDLVARATELCETLLKKDNPSNLSEDMVKEMESIVKSADAHILS</sequence>